<organism evidence="3">
    <name type="scientific">bioreactor metagenome</name>
    <dbReference type="NCBI Taxonomy" id="1076179"/>
    <lineage>
        <taxon>unclassified sequences</taxon>
        <taxon>metagenomes</taxon>
        <taxon>ecological metagenomes</taxon>
    </lineage>
</organism>
<dbReference type="EMBL" id="VSSQ01045626">
    <property type="protein sequence ID" value="MPM99541.1"/>
    <property type="molecule type" value="Genomic_DNA"/>
</dbReference>
<reference evidence="3" key="1">
    <citation type="submission" date="2019-08" db="EMBL/GenBank/DDBJ databases">
        <authorList>
            <person name="Kucharzyk K."/>
            <person name="Murdoch R.W."/>
            <person name="Higgins S."/>
            <person name="Loffler F."/>
        </authorList>
    </citation>
    <scope>NUCLEOTIDE SEQUENCE</scope>
</reference>
<accession>A0A645EE37</accession>
<gene>
    <name evidence="3" type="ORF">SDC9_146733</name>
</gene>
<feature type="domain" description="Peptidase M16 C-terminal" evidence="2">
    <location>
        <begin position="9"/>
        <end position="81"/>
    </location>
</feature>
<dbReference type="AlphaFoldDB" id="A0A645EE37"/>
<dbReference type="InterPro" id="IPR011249">
    <property type="entry name" value="Metalloenz_LuxS/M16"/>
</dbReference>
<comment type="caution">
    <text evidence="3">The sequence shown here is derived from an EMBL/GenBank/DDBJ whole genome shotgun (WGS) entry which is preliminary data.</text>
</comment>
<name>A0A645EE37_9ZZZZ</name>
<dbReference type="Pfam" id="PF05193">
    <property type="entry name" value="Peptidase_M16_C"/>
    <property type="match status" value="1"/>
</dbReference>
<evidence type="ECO:0000256" key="1">
    <source>
        <dbReference type="SAM" id="MobiDB-lite"/>
    </source>
</evidence>
<feature type="region of interest" description="Disordered" evidence="1">
    <location>
        <begin position="155"/>
        <end position="191"/>
    </location>
</feature>
<dbReference type="Gene3D" id="3.30.830.10">
    <property type="entry name" value="Metalloenzyme, LuxS/M16 peptidase-like"/>
    <property type="match status" value="1"/>
</dbReference>
<sequence>MEILDVALNGLSSRLFKEIRENNSLAYSTGASINFRLVPGMIALHAGTQPARAEEALGRLTAEAVKLADGGLTRTEFEAARLGAVANYARRLEQADAQLVSVLLALFYHEKAENGLNATTRLRKLRYGDFNRAVRRCFAGEPQIAVIAGPSAQPVAPAAKRARGKRAPEQPELPLYKAGEARKNSRIKAKI</sequence>
<evidence type="ECO:0000259" key="2">
    <source>
        <dbReference type="Pfam" id="PF05193"/>
    </source>
</evidence>
<protein>
    <recommendedName>
        <fullName evidence="2">Peptidase M16 C-terminal domain-containing protein</fullName>
    </recommendedName>
</protein>
<dbReference type="GO" id="GO:0046872">
    <property type="term" value="F:metal ion binding"/>
    <property type="evidence" value="ECO:0007669"/>
    <property type="project" value="InterPro"/>
</dbReference>
<dbReference type="SUPFAM" id="SSF63411">
    <property type="entry name" value="LuxS/MPP-like metallohydrolase"/>
    <property type="match status" value="1"/>
</dbReference>
<evidence type="ECO:0000313" key="3">
    <source>
        <dbReference type="EMBL" id="MPM99541.1"/>
    </source>
</evidence>
<proteinExistence type="predicted"/>
<dbReference type="InterPro" id="IPR007863">
    <property type="entry name" value="Peptidase_M16_C"/>
</dbReference>